<dbReference type="PANTHER" id="PTHR22419:SF2">
    <property type="entry name" value="COILED-COIL DOMAIN-CONTAINING PROTEIN 172"/>
    <property type="match status" value="1"/>
</dbReference>
<name>A0A7M7NUT2_STRPU</name>
<keyword evidence="8" id="KW-1185">Reference proteome</keyword>
<comment type="similarity">
    <text evidence="2">Belongs to the CCDC172 family.</text>
</comment>
<comment type="subcellular location">
    <subcellularLocation>
        <location evidence="1">Cytoplasm</location>
    </subcellularLocation>
</comment>
<dbReference type="AlphaFoldDB" id="A0A7M7NUT2"/>
<dbReference type="GO" id="GO:0005737">
    <property type="term" value="C:cytoplasm"/>
    <property type="evidence" value="ECO:0007669"/>
    <property type="project" value="UniProtKB-SubCell"/>
</dbReference>
<dbReference type="EnsemblMetazoa" id="XM_030985993">
    <property type="protein sequence ID" value="XP_030841853"/>
    <property type="gene ID" value="LOC115924152"/>
</dbReference>
<dbReference type="InParanoid" id="A0A7M7NUT2"/>
<evidence type="ECO:0000256" key="1">
    <source>
        <dbReference type="ARBA" id="ARBA00004496"/>
    </source>
</evidence>
<reference evidence="7" key="2">
    <citation type="submission" date="2021-01" db="UniProtKB">
        <authorList>
            <consortium name="EnsemblMetazoa"/>
        </authorList>
    </citation>
    <scope>IDENTIFICATION</scope>
</reference>
<evidence type="ECO:0000256" key="2">
    <source>
        <dbReference type="ARBA" id="ARBA00008975"/>
    </source>
</evidence>
<dbReference type="PANTHER" id="PTHR22419">
    <property type="entry name" value="COILED-COIL DOMAIN-CONTAINING PROTEIN 172"/>
    <property type="match status" value="1"/>
</dbReference>
<organism evidence="7 8">
    <name type="scientific">Strongylocentrotus purpuratus</name>
    <name type="common">Purple sea urchin</name>
    <dbReference type="NCBI Taxonomy" id="7668"/>
    <lineage>
        <taxon>Eukaryota</taxon>
        <taxon>Metazoa</taxon>
        <taxon>Echinodermata</taxon>
        <taxon>Eleutherozoa</taxon>
        <taxon>Echinozoa</taxon>
        <taxon>Echinoidea</taxon>
        <taxon>Euechinoidea</taxon>
        <taxon>Echinacea</taxon>
        <taxon>Camarodonta</taxon>
        <taxon>Echinidea</taxon>
        <taxon>Strongylocentrotidae</taxon>
        <taxon>Strongylocentrotus</taxon>
    </lineage>
</organism>
<evidence type="ECO:0000256" key="6">
    <source>
        <dbReference type="SAM" id="Coils"/>
    </source>
</evidence>
<keyword evidence="4" id="KW-0963">Cytoplasm</keyword>
<keyword evidence="5 6" id="KW-0175">Coiled coil</keyword>
<accession>A0A7M7NUT2</accession>
<dbReference type="InterPro" id="IPR029618">
    <property type="entry name" value="CCDC172"/>
</dbReference>
<sequence>MLRCIENEKKATEQVIATLRNELHGLEETMVSEKNKTKTLEDEKAFVSGKPHSDPEFKRLQSQLDASRDESLEGLCQTLRQQLDQLQRQQWQQQLRRQHPSGAGRAQARFKWAAQVC</sequence>
<dbReference type="KEGG" id="spu:115924152"/>
<evidence type="ECO:0000256" key="3">
    <source>
        <dbReference type="ARBA" id="ARBA00022327"/>
    </source>
</evidence>
<dbReference type="Proteomes" id="UP000007110">
    <property type="component" value="Unassembled WGS sequence"/>
</dbReference>
<dbReference type="RefSeq" id="XP_030841853.1">
    <property type="nucleotide sequence ID" value="XM_030985993.1"/>
</dbReference>
<evidence type="ECO:0000313" key="7">
    <source>
        <dbReference type="EnsemblMetazoa" id="XP_030841853"/>
    </source>
</evidence>
<feature type="coiled-coil region" evidence="6">
    <location>
        <begin position="2"/>
        <end position="43"/>
    </location>
</feature>
<evidence type="ECO:0000313" key="8">
    <source>
        <dbReference type="Proteomes" id="UP000007110"/>
    </source>
</evidence>
<reference evidence="8" key="1">
    <citation type="submission" date="2015-02" db="EMBL/GenBank/DDBJ databases">
        <title>Genome sequencing for Strongylocentrotus purpuratus.</title>
        <authorList>
            <person name="Murali S."/>
            <person name="Liu Y."/>
            <person name="Vee V."/>
            <person name="English A."/>
            <person name="Wang M."/>
            <person name="Skinner E."/>
            <person name="Han Y."/>
            <person name="Muzny D.M."/>
            <person name="Worley K.C."/>
            <person name="Gibbs R.A."/>
        </authorList>
    </citation>
    <scope>NUCLEOTIDE SEQUENCE</scope>
</reference>
<dbReference type="GeneID" id="115924152"/>
<proteinExistence type="inferred from homology"/>
<protein>
    <recommendedName>
        <fullName evidence="3">Coiled-coil domain-containing protein 172</fullName>
    </recommendedName>
</protein>
<feature type="coiled-coil region" evidence="6">
    <location>
        <begin position="69"/>
        <end position="96"/>
    </location>
</feature>
<evidence type="ECO:0000256" key="4">
    <source>
        <dbReference type="ARBA" id="ARBA00022490"/>
    </source>
</evidence>
<evidence type="ECO:0000256" key="5">
    <source>
        <dbReference type="ARBA" id="ARBA00023054"/>
    </source>
</evidence>